<dbReference type="AlphaFoldDB" id="A0A8J2VGX9"/>
<dbReference type="RefSeq" id="WP_188646789.1">
    <property type="nucleotide sequence ID" value="NZ_BMHQ01000003.1"/>
</dbReference>
<dbReference type="InterPro" id="IPR000994">
    <property type="entry name" value="Pept_M24"/>
</dbReference>
<accession>A0A8J2VGX9</accession>
<evidence type="ECO:0000256" key="2">
    <source>
        <dbReference type="ARBA" id="ARBA00008766"/>
    </source>
</evidence>
<dbReference type="EMBL" id="BMHQ01000003">
    <property type="protein sequence ID" value="GGE10519.1"/>
    <property type="molecule type" value="Genomic_DNA"/>
</dbReference>
<comment type="similarity">
    <text evidence="2 6">Belongs to the peptidase M24B family.</text>
</comment>
<keyword evidence="5" id="KW-0464">Manganese</keyword>
<dbReference type="InterPro" id="IPR050659">
    <property type="entry name" value="Peptidase_M24B"/>
</dbReference>
<feature type="domain" description="Peptidase M24" evidence="7">
    <location>
        <begin position="148"/>
        <end position="348"/>
    </location>
</feature>
<evidence type="ECO:0000313" key="9">
    <source>
        <dbReference type="EMBL" id="GGE10519.1"/>
    </source>
</evidence>
<dbReference type="InterPro" id="IPR001131">
    <property type="entry name" value="Peptidase_M24B_aminopep-P_CS"/>
</dbReference>
<dbReference type="Proteomes" id="UP000625210">
    <property type="component" value="Unassembled WGS sequence"/>
</dbReference>
<dbReference type="PANTHER" id="PTHR46112:SF10">
    <property type="entry name" value="DIPEPTIDASE YKVY-RELATED"/>
    <property type="match status" value="1"/>
</dbReference>
<name>A0A8J2VGX9_9BACL</name>
<evidence type="ECO:0000256" key="5">
    <source>
        <dbReference type="ARBA" id="ARBA00023211"/>
    </source>
</evidence>
<dbReference type="SUPFAM" id="SSF55920">
    <property type="entry name" value="Creatinase/aminopeptidase"/>
    <property type="match status" value="1"/>
</dbReference>
<evidence type="ECO:0000256" key="3">
    <source>
        <dbReference type="ARBA" id="ARBA00022723"/>
    </source>
</evidence>
<dbReference type="PANTHER" id="PTHR46112">
    <property type="entry name" value="AMINOPEPTIDASE"/>
    <property type="match status" value="1"/>
</dbReference>
<dbReference type="InterPro" id="IPR029149">
    <property type="entry name" value="Creatin/AminoP/Spt16_N"/>
</dbReference>
<proteinExistence type="inferred from homology"/>
<dbReference type="Pfam" id="PF00557">
    <property type="entry name" value="Peptidase_M24"/>
    <property type="match status" value="1"/>
</dbReference>
<reference evidence="9" key="2">
    <citation type="submission" date="2020-09" db="EMBL/GenBank/DDBJ databases">
        <authorList>
            <person name="Sun Q."/>
            <person name="Zhou Y."/>
        </authorList>
    </citation>
    <scope>NUCLEOTIDE SEQUENCE</scope>
    <source>
        <strain evidence="9">CGMCC 1.15179</strain>
    </source>
</reference>
<keyword evidence="3 6" id="KW-0479">Metal-binding</keyword>
<dbReference type="GO" id="GO:0016787">
    <property type="term" value="F:hydrolase activity"/>
    <property type="evidence" value="ECO:0007669"/>
    <property type="project" value="UniProtKB-KW"/>
</dbReference>
<dbReference type="InterPro" id="IPR036005">
    <property type="entry name" value="Creatinase/aminopeptidase-like"/>
</dbReference>
<evidence type="ECO:0000259" key="7">
    <source>
        <dbReference type="Pfam" id="PF00557"/>
    </source>
</evidence>
<evidence type="ECO:0000256" key="1">
    <source>
        <dbReference type="ARBA" id="ARBA00001936"/>
    </source>
</evidence>
<dbReference type="Pfam" id="PF01321">
    <property type="entry name" value="Creatinase_N"/>
    <property type="match status" value="1"/>
</dbReference>
<dbReference type="Gene3D" id="3.90.230.10">
    <property type="entry name" value="Creatinase/methionine aminopeptidase superfamily"/>
    <property type="match status" value="1"/>
</dbReference>
<dbReference type="SUPFAM" id="SSF53092">
    <property type="entry name" value="Creatinase/prolidase N-terminal domain"/>
    <property type="match status" value="1"/>
</dbReference>
<evidence type="ECO:0000256" key="6">
    <source>
        <dbReference type="RuleBase" id="RU000590"/>
    </source>
</evidence>
<dbReference type="PROSITE" id="PS00491">
    <property type="entry name" value="PROLINE_PEPTIDASE"/>
    <property type="match status" value="1"/>
</dbReference>
<evidence type="ECO:0000313" key="10">
    <source>
        <dbReference type="Proteomes" id="UP000625210"/>
    </source>
</evidence>
<gene>
    <name evidence="9" type="primary">ykvY</name>
    <name evidence="9" type="ORF">GCM10011571_09780</name>
</gene>
<evidence type="ECO:0000256" key="4">
    <source>
        <dbReference type="ARBA" id="ARBA00022801"/>
    </source>
</evidence>
<evidence type="ECO:0000259" key="8">
    <source>
        <dbReference type="Pfam" id="PF01321"/>
    </source>
</evidence>
<organism evidence="9 10">
    <name type="scientific">Marinithermofilum abyssi</name>
    <dbReference type="NCBI Taxonomy" id="1571185"/>
    <lineage>
        <taxon>Bacteria</taxon>
        <taxon>Bacillati</taxon>
        <taxon>Bacillota</taxon>
        <taxon>Bacilli</taxon>
        <taxon>Bacillales</taxon>
        <taxon>Thermoactinomycetaceae</taxon>
        <taxon>Marinithermofilum</taxon>
    </lineage>
</organism>
<feature type="domain" description="Creatinase N-terminal" evidence="8">
    <location>
        <begin position="4"/>
        <end position="138"/>
    </location>
</feature>
<keyword evidence="10" id="KW-1185">Reference proteome</keyword>
<comment type="cofactor">
    <cofactor evidence="1">
        <name>Mn(2+)</name>
        <dbReference type="ChEBI" id="CHEBI:29035"/>
    </cofactor>
</comment>
<sequence>MNARLRKVQTWLRDKNLDAACLTTRANIFYLTQFDCDPHERLLALFVFPDLDPFLVCPQMETARVRQAGWSYPVIGYGDADNPWPMIEEQLSVLDKRSAPCIAVESDHLSFERAQSLQRCLPAQAQLINAEGLLQLRAVKDSDEIQVLEEAAALADYGIEAGIQALREGCTEMEIVAEIEYALKKKGVREMPFSTMVLFGEKTGDPHGTPGFRPLQRGDGVLFDLGVVHNGYCSDITRTVFFGEATEEMKKIYETVLKAQESALARCQPGVPIAEVDLAARRVIEEAGYGPYFPHRIGHGLGVEVHEYPSMHQNNNTLLQTGMTFTVEPGIYIPEIGGIRIEDDVVVSPGGPRLLTRFSKELRVVDAS</sequence>
<dbReference type="InterPro" id="IPR000587">
    <property type="entry name" value="Creatinase_N"/>
</dbReference>
<protein>
    <submittedName>
        <fullName evidence="9">Putative dipeptidase YkvY</fullName>
    </submittedName>
</protein>
<reference evidence="9" key="1">
    <citation type="journal article" date="2014" name="Int. J. Syst. Evol. Microbiol.">
        <title>Complete genome sequence of Corynebacterium casei LMG S-19264T (=DSM 44701T), isolated from a smear-ripened cheese.</title>
        <authorList>
            <consortium name="US DOE Joint Genome Institute (JGI-PGF)"/>
            <person name="Walter F."/>
            <person name="Albersmeier A."/>
            <person name="Kalinowski J."/>
            <person name="Ruckert C."/>
        </authorList>
    </citation>
    <scope>NUCLEOTIDE SEQUENCE</scope>
    <source>
        <strain evidence="9">CGMCC 1.15179</strain>
    </source>
</reference>
<comment type="caution">
    <text evidence="9">The sequence shown here is derived from an EMBL/GenBank/DDBJ whole genome shotgun (WGS) entry which is preliminary data.</text>
</comment>
<dbReference type="CDD" id="cd01092">
    <property type="entry name" value="APP-like"/>
    <property type="match status" value="1"/>
</dbReference>
<dbReference type="FunFam" id="3.90.230.10:FF:000014">
    <property type="entry name" value="Aminopeptidase P family protein"/>
    <property type="match status" value="1"/>
</dbReference>
<dbReference type="Gene3D" id="3.40.350.10">
    <property type="entry name" value="Creatinase/prolidase N-terminal domain"/>
    <property type="match status" value="1"/>
</dbReference>
<dbReference type="GO" id="GO:0046872">
    <property type="term" value="F:metal ion binding"/>
    <property type="evidence" value="ECO:0007669"/>
    <property type="project" value="UniProtKB-KW"/>
</dbReference>
<keyword evidence="4" id="KW-0378">Hydrolase</keyword>